<accession>A0A1I7V4G1</accession>
<keyword evidence="1" id="KW-1185">Reference proteome</keyword>
<dbReference type="WBParaSite" id="Csp11.Scaffold630.g22295.t1">
    <property type="protein sequence ID" value="Csp11.Scaffold630.g22295.t1"/>
    <property type="gene ID" value="Csp11.Scaffold630.g22295"/>
</dbReference>
<sequence>MAIRASPFLIPSLTETTIGVSEISGKYIDGEFVKTPMPREVIEMMIEKWKVRSLRETIYIENQSNLRVDVELFTRLNKSHFDRCSSFFADAPFDYDGRVHSCEIEDSPIRRVFQRFEEKSFQQGINLGKRVTYKGKTNNSVINLDVLA</sequence>
<organism evidence="1 2">
    <name type="scientific">Caenorhabditis tropicalis</name>
    <dbReference type="NCBI Taxonomy" id="1561998"/>
    <lineage>
        <taxon>Eukaryota</taxon>
        <taxon>Metazoa</taxon>
        <taxon>Ecdysozoa</taxon>
        <taxon>Nematoda</taxon>
        <taxon>Chromadorea</taxon>
        <taxon>Rhabditida</taxon>
        <taxon>Rhabditina</taxon>
        <taxon>Rhabditomorpha</taxon>
        <taxon>Rhabditoidea</taxon>
        <taxon>Rhabditidae</taxon>
        <taxon>Peloderinae</taxon>
        <taxon>Caenorhabditis</taxon>
    </lineage>
</organism>
<dbReference type="AlphaFoldDB" id="A0A1I7V4G1"/>
<proteinExistence type="predicted"/>
<protein>
    <submittedName>
        <fullName evidence="2">Phage portal protein</fullName>
    </submittedName>
</protein>
<dbReference type="Proteomes" id="UP000095282">
    <property type="component" value="Unplaced"/>
</dbReference>
<evidence type="ECO:0000313" key="1">
    <source>
        <dbReference type="Proteomes" id="UP000095282"/>
    </source>
</evidence>
<reference evidence="2" key="1">
    <citation type="submission" date="2016-11" db="UniProtKB">
        <authorList>
            <consortium name="WormBaseParasite"/>
        </authorList>
    </citation>
    <scope>IDENTIFICATION</scope>
</reference>
<evidence type="ECO:0000313" key="2">
    <source>
        <dbReference type="WBParaSite" id="Csp11.Scaffold630.g22295.t1"/>
    </source>
</evidence>
<name>A0A1I7V4G1_9PELO</name>